<dbReference type="Pfam" id="PF12697">
    <property type="entry name" value="Abhydrolase_6"/>
    <property type="match status" value="1"/>
</dbReference>
<evidence type="ECO:0000313" key="2">
    <source>
        <dbReference type="EMBL" id="NOJ77645.1"/>
    </source>
</evidence>
<evidence type="ECO:0000313" key="3">
    <source>
        <dbReference type="Proteomes" id="UP000533080"/>
    </source>
</evidence>
<dbReference type="GO" id="GO:0052689">
    <property type="term" value="F:carboxylic ester hydrolase activity"/>
    <property type="evidence" value="ECO:0007669"/>
    <property type="project" value="TreeGrafter"/>
</dbReference>
<feature type="domain" description="AB hydrolase-1" evidence="1">
    <location>
        <begin position="45"/>
        <end position="269"/>
    </location>
</feature>
<dbReference type="EMBL" id="JABFNT010000010">
    <property type="protein sequence ID" value="NOJ77645.1"/>
    <property type="molecule type" value="Genomic_DNA"/>
</dbReference>
<dbReference type="PANTHER" id="PTHR43265">
    <property type="entry name" value="ESTERASE ESTD"/>
    <property type="match status" value="1"/>
</dbReference>
<dbReference type="Proteomes" id="UP000533080">
    <property type="component" value="Unassembled WGS sequence"/>
</dbReference>
<evidence type="ECO:0000259" key="1">
    <source>
        <dbReference type="Pfam" id="PF12697"/>
    </source>
</evidence>
<name>A0A7Y4IF22_MYXXA</name>
<protein>
    <submittedName>
        <fullName evidence="2">Alpha/beta fold hydrolase</fullName>
    </submittedName>
</protein>
<sequence length="302" mass="32641">MKSEGRPPYVNGAAFRAEEVTVGQEPFLLKGTLTVPVGTGPFPGIVLVHGSGPHDRDVRFGPNALFKDLAEGLSSRGIAVLRYDKRTFQYKEPFASGISIDDEVVVDAVSAMGVLKARPEVDAARVFVVGHSLGALLAPEIAIRSAPVAGAVLLAPPGRPMWELILAQLRYLGAPAERIAEVEKAAEPLKARTASSGSFLGLPMSYWKDLESRDGVGMARKLHRPILIMQGERDYQSTEEDLATWRRGLAQVDRVDVVTIPGSNHMFIHGDGKPGPAEYMTPGHVDARVVEKLCAFLLSVRE</sequence>
<organism evidence="2 3">
    <name type="scientific">Myxococcus xanthus</name>
    <dbReference type="NCBI Taxonomy" id="34"/>
    <lineage>
        <taxon>Bacteria</taxon>
        <taxon>Pseudomonadati</taxon>
        <taxon>Myxococcota</taxon>
        <taxon>Myxococcia</taxon>
        <taxon>Myxococcales</taxon>
        <taxon>Cystobacterineae</taxon>
        <taxon>Myxococcaceae</taxon>
        <taxon>Myxococcus</taxon>
    </lineage>
</organism>
<dbReference type="AlphaFoldDB" id="A0A7Y4IF22"/>
<dbReference type="InterPro" id="IPR029058">
    <property type="entry name" value="AB_hydrolase_fold"/>
</dbReference>
<keyword evidence="2" id="KW-0378">Hydrolase</keyword>
<dbReference type="RefSeq" id="WP_171440123.1">
    <property type="nucleotide sequence ID" value="NZ_JABFNT010000010.1"/>
</dbReference>
<dbReference type="InterPro" id="IPR000073">
    <property type="entry name" value="AB_hydrolase_1"/>
</dbReference>
<dbReference type="PANTHER" id="PTHR43265:SF1">
    <property type="entry name" value="ESTERASE ESTD"/>
    <property type="match status" value="1"/>
</dbReference>
<accession>A0A7Y4IF22</accession>
<dbReference type="Gene3D" id="3.40.50.1820">
    <property type="entry name" value="alpha/beta hydrolase"/>
    <property type="match status" value="1"/>
</dbReference>
<comment type="caution">
    <text evidence="2">The sequence shown here is derived from an EMBL/GenBank/DDBJ whole genome shotgun (WGS) entry which is preliminary data.</text>
</comment>
<proteinExistence type="predicted"/>
<dbReference type="InterPro" id="IPR053145">
    <property type="entry name" value="AB_hydrolase_Est10"/>
</dbReference>
<gene>
    <name evidence="2" type="ORF">HNV28_04700</name>
</gene>
<reference evidence="2 3" key="1">
    <citation type="submission" date="2020-05" db="EMBL/GenBank/DDBJ databases">
        <authorList>
            <person name="Whitworth D."/>
        </authorList>
    </citation>
    <scope>NUCLEOTIDE SEQUENCE [LARGE SCALE GENOMIC DNA]</scope>
    <source>
        <strain evidence="2 3">AM005</strain>
    </source>
</reference>
<dbReference type="SUPFAM" id="SSF53474">
    <property type="entry name" value="alpha/beta-Hydrolases"/>
    <property type="match status" value="1"/>
</dbReference>